<dbReference type="Pfam" id="PF06985">
    <property type="entry name" value="HET"/>
    <property type="match status" value="1"/>
</dbReference>
<keyword evidence="4" id="KW-1185">Reference proteome</keyword>
<reference evidence="4" key="1">
    <citation type="journal article" date="2023" name="Mol. Phylogenet. Evol.">
        <title>Genome-scale phylogeny and comparative genomics of the fungal order Sordariales.</title>
        <authorList>
            <person name="Hensen N."/>
            <person name="Bonometti L."/>
            <person name="Westerberg I."/>
            <person name="Brannstrom I.O."/>
            <person name="Guillou S."/>
            <person name="Cros-Aarteil S."/>
            <person name="Calhoun S."/>
            <person name="Haridas S."/>
            <person name="Kuo A."/>
            <person name="Mondo S."/>
            <person name="Pangilinan J."/>
            <person name="Riley R."/>
            <person name="LaButti K."/>
            <person name="Andreopoulos B."/>
            <person name="Lipzen A."/>
            <person name="Chen C."/>
            <person name="Yan M."/>
            <person name="Daum C."/>
            <person name="Ng V."/>
            <person name="Clum A."/>
            <person name="Steindorff A."/>
            <person name="Ohm R.A."/>
            <person name="Martin F."/>
            <person name="Silar P."/>
            <person name="Natvig D.O."/>
            <person name="Lalanne C."/>
            <person name="Gautier V."/>
            <person name="Ament-Velasquez S.L."/>
            <person name="Kruys A."/>
            <person name="Hutchinson M.I."/>
            <person name="Powell A.J."/>
            <person name="Barry K."/>
            <person name="Miller A.N."/>
            <person name="Grigoriev I.V."/>
            <person name="Debuchy R."/>
            <person name="Gladieux P."/>
            <person name="Hiltunen Thoren M."/>
            <person name="Johannesson H."/>
        </authorList>
    </citation>
    <scope>NUCLEOTIDE SEQUENCE [LARGE SCALE GENOMIC DNA]</scope>
    <source>
        <strain evidence="4">CBS 340.73</strain>
    </source>
</reference>
<feature type="region of interest" description="Disordered" evidence="1">
    <location>
        <begin position="479"/>
        <end position="511"/>
    </location>
</feature>
<sequence>MAPITPEPGLSLARLRELDLTDPGTTSKVRVMLETVISFCLNGLGCAVLEFASRSFGAGVLSRGLTPGALARSATWLHFNINRGFLESLRIYSNTDWSVTWLSKPRRPLFLVAARTATFAVSKFLLTKAAQGIFGTAGRVVHRALPGSLVAPFHVAVFLGIVWFLPTCEICSQQMTLAKTLAFLMTAPLDHAVSKRKTRIASTFIKAHNMSNVSERKRPYKYVPIGSHRAIRLLKLSPAGGDLVLASLHNYPLDGIPEYLAVSYIWGSSDMVCDLEISEDDGSRAGNIPITKSCQYVLFSLAPGGNEARYVWIDAVCINQEDPTEKETQIPLMGDIYRGASHVWCFPHGSTALPIGDFVRRLSFQLFREEDVRVTLDWGTQWAKTNPPPQGVLGWLASWSALSYLRNGSNIPLQRGWLDRESWIALRGILQNEYWRRAWIVQEIVLAKSLILVYGNNALTWDHLSLISKLLAGNQKRAPGKPLWTSTRACPNTHPSDKLKESERNVSRENTNGPTVAELIDLLRPLEIRATQPRDRIFSLLALCSDADAPAHKPTYDKATSDWDIYARTTSHSLRRGQLHLLLLAGLAYDYFYYALPEEEEEEGCPFASAMWRRPTGLPSWAPDLSRWREPREGNRKAVRARSSVSSFQLDLEVSPDLKRLSLRGILACTVVAVSPAEPMIAAAVLTKTNAPGKNGAGSNNWDMALAMAFVRVYDAARELLHKYRSAPDALGGRDEAFYRAMVMEDDPTTDGHSPAQLEAAVRSFVARNRNVVEGRAVTEGPEVGPGNTHSYPLGNDPIDPRVKWLIHYDP</sequence>
<evidence type="ECO:0000313" key="3">
    <source>
        <dbReference type="EMBL" id="KAK3938321.1"/>
    </source>
</evidence>
<dbReference type="EMBL" id="MU853832">
    <property type="protein sequence ID" value="KAK3938321.1"/>
    <property type="molecule type" value="Genomic_DNA"/>
</dbReference>
<protein>
    <submittedName>
        <fullName evidence="3">Heterokaryon incompatibility protein-domain-containing protein</fullName>
    </submittedName>
</protein>
<proteinExistence type="predicted"/>
<organism evidence="3 4">
    <name type="scientific">Diplogelasinospora grovesii</name>
    <dbReference type="NCBI Taxonomy" id="303347"/>
    <lineage>
        <taxon>Eukaryota</taxon>
        <taxon>Fungi</taxon>
        <taxon>Dikarya</taxon>
        <taxon>Ascomycota</taxon>
        <taxon>Pezizomycotina</taxon>
        <taxon>Sordariomycetes</taxon>
        <taxon>Sordariomycetidae</taxon>
        <taxon>Sordariales</taxon>
        <taxon>Diplogelasinosporaceae</taxon>
        <taxon>Diplogelasinospora</taxon>
    </lineage>
</organism>
<feature type="compositionally biased region" description="Polar residues" evidence="1">
    <location>
        <begin position="484"/>
        <end position="494"/>
    </location>
</feature>
<dbReference type="Proteomes" id="UP001303473">
    <property type="component" value="Unassembled WGS sequence"/>
</dbReference>
<evidence type="ECO:0000313" key="4">
    <source>
        <dbReference type="Proteomes" id="UP001303473"/>
    </source>
</evidence>
<dbReference type="PANTHER" id="PTHR24148">
    <property type="entry name" value="ANKYRIN REPEAT DOMAIN-CONTAINING PROTEIN 39 HOMOLOG-RELATED"/>
    <property type="match status" value="1"/>
</dbReference>
<dbReference type="InterPro" id="IPR052895">
    <property type="entry name" value="HetReg/Transcr_Mod"/>
</dbReference>
<dbReference type="AlphaFoldDB" id="A0AAN6N4B7"/>
<comment type="caution">
    <text evidence="3">The sequence shown here is derived from an EMBL/GenBank/DDBJ whole genome shotgun (WGS) entry which is preliminary data.</text>
</comment>
<evidence type="ECO:0000256" key="1">
    <source>
        <dbReference type="SAM" id="MobiDB-lite"/>
    </source>
</evidence>
<dbReference type="InterPro" id="IPR010730">
    <property type="entry name" value="HET"/>
</dbReference>
<gene>
    <name evidence="3" type="ORF">QBC46DRAFT_441067</name>
</gene>
<dbReference type="PANTHER" id="PTHR24148:SF73">
    <property type="entry name" value="HET DOMAIN PROTEIN (AFU_ORTHOLOGUE AFUA_8G01020)"/>
    <property type="match status" value="1"/>
</dbReference>
<feature type="compositionally biased region" description="Basic and acidic residues" evidence="1">
    <location>
        <begin position="495"/>
        <end position="507"/>
    </location>
</feature>
<evidence type="ECO:0000259" key="2">
    <source>
        <dbReference type="Pfam" id="PF06985"/>
    </source>
</evidence>
<name>A0AAN6N4B7_9PEZI</name>
<accession>A0AAN6N4B7</accession>
<feature type="domain" description="Heterokaryon incompatibility" evidence="2">
    <location>
        <begin position="259"/>
        <end position="443"/>
    </location>
</feature>